<organism evidence="3 4">
    <name type="scientific">Nesterenkonia halobia</name>
    <dbReference type="NCBI Taxonomy" id="37922"/>
    <lineage>
        <taxon>Bacteria</taxon>
        <taxon>Bacillati</taxon>
        <taxon>Actinomycetota</taxon>
        <taxon>Actinomycetes</taxon>
        <taxon>Micrococcales</taxon>
        <taxon>Micrococcaceae</taxon>
        <taxon>Nesterenkonia</taxon>
    </lineage>
</organism>
<dbReference type="InterPro" id="IPR021449">
    <property type="entry name" value="DUF3099"/>
</dbReference>
<sequence>MTEPVHSLTDAPQRHSEEQHGRMVRYAISMGIRMVCFLAAVLVQNWMSWVFLAAAAVLPYIAVTVANAGTDRYQHHRTAGDVDPVAGLEAGRRQVAAEAAQDGPAGDPGEAPDEDHDEDDGDDYDDDSGAPDEAPAADATIIPGEIVADDETGDMTGDETGEGREDGSAQFPGRGRTAGS</sequence>
<comment type="caution">
    <text evidence="3">The sequence shown here is derived from an EMBL/GenBank/DDBJ whole genome shotgun (WGS) entry which is preliminary data.</text>
</comment>
<evidence type="ECO:0000313" key="4">
    <source>
        <dbReference type="Proteomes" id="UP001501736"/>
    </source>
</evidence>
<feature type="region of interest" description="Disordered" evidence="1">
    <location>
        <begin position="93"/>
        <end position="180"/>
    </location>
</feature>
<keyword evidence="4" id="KW-1185">Reference proteome</keyword>
<keyword evidence="2" id="KW-0812">Transmembrane</keyword>
<keyword evidence="2" id="KW-1133">Transmembrane helix</keyword>
<proteinExistence type="predicted"/>
<protein>
    <recommendedName>
        <fullName evidence="5">DUF3099 domain-containing protein</fullName>
    </recommendedName>
</protein>
<evidence type="ECO:0000256" key="2">
    <source>
        <dbReference type="SAM" id="Phobius"/>
    </source>
</evidence>
<accession>A0ABP6RBV6</accession>
<feature type="transmembrane region" description="Helical" evidence="2">
    <location>
        <begin position="49"/>
        <end position="68"/>
    </location>
</feature>
<reference evidence="4" key="1">
    <citation type="journal article" date="2019" name="Int. J. Syst. Evol. Microbiol.">
        <title>The Global Catalogue of Microorganisms (GCM) 10K type strain sequencing project: providing services to taxonomists for standard genome sequencing and annotation.</title>
        <authorList>
            <consortium name="The Broad Institute Genomics Platform"/>
            <consortium name="The Broad Institute Genome Sequencing Center for Infectious Disease"/>
            <person name="Wu L."/>
            <person name="Ma J."/>
        </authorList>
    </citation>
    <scope>NUCLEOTIDE SEQUENCE [LARGE SCALE GENOMIC DNA]</scope>
    <source>
        <strain evidence="4">JCM 11483</strain>
    </source>
</reference>
<feature type="compositionally biased region" description="Acidic residues" evidence="1">
    <location>
        <begin position="147"/>
        <end position="160"/>
    </location>
</feature>
<keyword evidence="2" id="KW-0472">Membrane</keyword>
<evidence type="ECO:0000313" key="3">
    <source>
        <dbReference type="EMBL" id="GAA3283385.1"/>
    </source>
</evidence>
<dbReference type="Pfam" id="PF11298">
    <property type="entry name" value="DUF3099"/>
    <property type="match status" value="1"/>
</dbReference>
<feature type="compositionally biased region" description="Acidic residues" evidence="1">
    <location>
        <begin position="110"/>
        <end position="130"/>
    </location>
</feature>
<name>A0ABP6RBV6_9MICC</name>
<gene>
    <name evidence="3" type="ORF">GCM10020260_12060</name>
</gene>
<evidence type="ECO:0008006" key="5">
    <source>
        <dbReference type="Google" id="ProtNLM"/>
    </source>
</evidence>
<evidence type="ECO:0000256" key="1">
    <source>
        <dbReference type="SAM" id="MobiDB-lite"/>
    </source>
</evidence>
<dbReference type="RefSeq" id="WP_344719254.1">
    <property type="nucleotide sequence ID" value="NZ_BAAAYG010000004.1"/>
</dbReference>
<dbReference type="Proteomes" id="UP001501736">
    <property type="component" value="Unassembled WGS sequence"/>
</dbReference>
<feature type="transmembrane region" description="Helical" evidence="2">
    <location>
        <begin position="23"/>
        <end position="43"/>
    </location>
</feature>
<dbReference type="EMBL" id="BAAAYG010000004">
    <property type="protein sequence ID" value="GAA3283385.1"/>
    <property type="molecule type" value="Genomic_DNA"/>
</dbReference>